<dbReference type="CDD" id="cd05907">
    <property type="entry name" value="VL_LC_FACS_like"/>
    <property type="match status" value="1"/>
</dbReference>
<feature type="domain" description="AMP-dependent synthetase/ligase" evidence="7">
    <location>
        <begin position="43"/>
        <end position="433"/>
    </location>
</feature>
<dbReference type="InParanoid" id="A0A420XPD0"/>
<dbReference type="OrthoDB" id="9803968at2"/>
<evidence type="ECO:0000313" key="9">
    <source>
        <dbReference type="Proteomes" id="UP000281955"/>
    </source>
</evidence>
<dbReference type="RefSeq" id="WP_121193827.1">
    <property type="nucleotide sequence ID" value="NZ_RBWV01000012.1"/>
</dbReference>
<evidence type="ECO:0000256" key="3">
    <source>
        <dbReference type="ARBA" id="ARBA00022832"/>
    </source>
</evidence>
<evidence type="ECO:0000313" key="8">
    <source>
        <dbReference type="EMBL" id="RKS74060.1"/>
    </source>
</evidence>
<comment type="similarity">
    <text evidence="1">Belongs to the ATP-dependent AMP-binding enzyme family.</text>
</comment>
<evidence type="ECO:0000256" key="5">
    <source>
        <dbReference type="ARBA" id="ARBA00032875"/>
    </source>
</evidence>
<evidence type="ECO:0000256" key="6">
    <source>
        <dbReference type="SAM" id="MobiDB-lite"/>
    </source>
</evidence>
<dbReference type="PANTHER" id="PTHR43272">
    <property type="entry name" value="LONG-CHAIN-FATTY-ACID--COA LIGASE"/>
    <property type="match status" value="1"/>
</dbReference>
<proteinExistence type="inferred from homology"/>
<dbReference type="Proteomes" id="UP000281955">
    <property type="component" value="Unassembled WGS sequence"/>
</dbReference>
<dbReference type="PANTHER" id="PTHR43272:SF32">
    <property type="entry name" value="AMP-DEPENDENT SYNTHETASE_LIGASE DOMAIN-CONTAINING PROTEIN"/>
    <property type="match status" value="1"/>
</dbReference>
<dbReference type="InterPro" id="IPR020845">
    <property type="entry name" value="AMP-binding_CS"/>
</dbReference>
<evidence type="ECO:0000256" key="1">
    <source>
        <dbReference type="ARBA" id="ARBA00006432"/>
    </source>
</evidence>
<evidence type="ECO:0000259" key="7">
    <source>
        <dbReference type="Pfam" id="PF00501"/>
    </source>
</evidence>
<dbReference type="InterPro" id="IPR042099">
    <property type="entry name" value="ANL_N_sf"/>
</dbReference>
<gene>
    <name evidence="8" type="ORF">CLV35_2559</name>
</gene>
<feature type="region of interest" description="Disordered" evidence="6">
    <location>
        <begin position="1"/>
        <end position="20"/>
    </location>
</feature>
<name>A0A420XPD0_9ACTN</name>
<dbReference type="Pfam" id="PF00501">
    <property type="entry name" value="AMP-binding"/>
    <property type="match status" value="1"/>
</dbReference>
<dbReference type="EMBL" id="RBWV01000012">
    <property type="protein sequence ID" value="RKS74060.1"/>
    <property type="molecule type" value="Genomic_DNA"/>
</dbReference>
<comment type="caution">
    <text evidence="8">The sequence shown here is derived from an EMBL/GenBank/DDBJ whole genome shotgun (WGS) entry which is preliminary data.</text>
</comment>
<dbReference type="FunCoup" id="A0A420XPD0">
    <property type="interactions" value="109"/>
</dbReference>
<dbReference type="GO" id="GO:0016020">
    <property type="term" value="C:membrane"/>
    <property type="evidence" value="ECO:0007669"/>
    <property type="project" value="TreeGrafter"/>
</dbReference>
<protein>
    <recommendedName>
        <fullName evidence="5">Acyl-CoA synthetase</fullName>
    </recommendedName>
</protein>
<dbReference type="InterPro" id="IPR000873">
    <property type="entry name" value="AMP-dep_synth/lig_dom"/>
</dbReference>
<keyword evidence="9" id="KW-1185">Reference proteome</keyword>
<dbReference type="AlphaFoldDB" id="A0A420XPD0"/>
<dbReference type="Gene3D" id="3.40.50.12780">
    <property type="entry name" value="N-terminal domain of ligase-like"/>
    <property type="match status" value="1"/>
</dbReference>
<dbReference type="PROSITE" id="PS00455">
    <property type="entry name" value="AMP_BINDING"/>
    <property type="match status" value="1"/>
</dbReference>
<dbReference type="GO" id="GO:0004467">
    <property type="term" value="F:long-chain fatty acid-CoA ligase activity"/>
    <property type="evidence" value="ECO:0007669"/>
    <property type="project" value="TreeGrafter"/>
</dbReference>
<sequence>MQQGGPRAVRTGPALAQPAGPRNITTLVWDRASSDPAFEMLRRQVDGEWRPVTAEQFCAEVTELARGLVGSGLQPGERVALMSRTRYEWAVVDFAVWVAGGVSVPVYETSAAEQLRWIVGDSGCSVVILETAEHAALWDRVAEGLPTVRDVWRIEADRSERGLAALVACGTGVSDEEVEARRTSVVAGDLATVIYTSGTTGRPKGCELTHANLLAEIDGILTGLHEVFGKPDAAALLFLPLAHVLARVIQLAVLAGGVTLGHTPDVKNLLGDLESFRPTFLLAVPRVFEKVYNASEQKADASGRGRIFRAAAATSVAFSQAADAGGAGPLLRVRHRVFDALVYGKLRAALGGRVEFAVCGGAPLGERLGHFFRGIGLTVLEGYGLTETTAAATVNTPSAVRIGTVGRPLPGVTVRIAQDGEIQIAGGQVFSGYSHDPAARAAAFTEDGYLRTGDLGELDAAGYLRVTGRSKEILVTAGGKNVAPAALEDRLRAAALVSQCMVVGDGKPYVAALVTLDSDAVTAWLAARHRPPLSLAEAAHDPQVAAGVQAAVDAANAEFSRAESIRRFRILEVDLTEASGHLTPSMKVRRAAVARDFAAEIEALYS</sequence>
<accession>A0A420XPD0</accession>
<dbReference type="Pfam" id="PF23562">
    <property type="entry name" value="AMP-binding_C_3"/>
    <property type="match status" value="1"/>
</dbReference>
<evidence type="ECO:0000256" key="4">
    <source>
        <dbReference type="ARBA" id="ARBA00023098"/>
    </source>
</evidence>
<keyword evidence="4" id="KW-0443">Lipid metabolism</keyword>
<reference evidence="8 9" key="1">
    <citation type="submission" date="2018-10" db="EMBL/GenBank/DDBJ databases">
        <title>Genomic Encyclopedia of Archaeal and Bacterial Type Strains, Phase II (KMG-II): from individual species to whole genera.</title>
        <authorList>
            <person name="Goeker M."/>
        </authorList>
    </citation>
    <scope>NUCLEOTIDE SEQUENCE [LARGE SCALE GENOMIC DNA]</scope>
    <source>
        <strain evidence="8 9">RP-AC37</strain>
    </source>
</reference>
<dbReference type="SUPFAM" id="SSF56801">
    <property type="entry name" value="Acetyl-CoA synthetase-like"/>
    <property type="match status" value="1"/>
</dbReference>
<keyword evidence="3" id="KW-0276">Fatty acid metabolism</keyword>
<keyword evidence="2" id="KW-0436">Ligase</keyword>
<organism evidence="8 9">
    <name type="scientific">Motilibacter peucedani</name>
    <dbReference type="NCBI Taxonomy" id="598650"/>
    <lineage>
        <taxon>Bacteria</taxon>
        <taxon>Bacillati</taxon>
        <taxon>Actinomycetota</taxon>
        <taxon>Actinomycetes</taxon>
        <taxon>Motilibacterales</taxon>
        <taxon>Motilibacteraceae</taxon>
        <taxon>Motilibacter</taxon>
    </lineage>
</organism>
<evidence type="ECO:0000256" key="2">
    <source>
        <dbReference type="ARBA" id="ARBA00022598"/>
    </source>
</evidence>